<proteinExistence type="predicted"/>
<organism evidence="1 2">
    <name type="scientific">Kickxella alabastrina</name>
    <dbReference type="NCBI Taxonomy" id="61397"/>
    <lineage>
        <taxon>Eukaryota</taxon>
        <taxon>Fungi</taxon>
        <taxon>Fungi incertae sedis</taxon>
        <taxon>Zoopagomycota</taxon>
        <taxon>Kickxellomycotina</taxon>
        <taxon>Kickxellomycetes</taxon>
        <taxon>Kickxellales</taxon>
        <taxon>Kickxellaceae</taxon>
        <taxon>Kickxella</taxon>
    </lineage>
</organism>
<accession>A0ACC1IGJ1</accession>
<dbReference type="EMBL" id="JANBPG010000939">
    <property type="protein sequence ID" value="KAJ1892758.1"/>
    <property type="molecule type" value="Genomic_DNA"/>
</dbReference>
<sequence length="391" mass="42827">MTNNKSTPPYKADESLNSYSGLYDMYADDRNRTHSYVGARGNLRSHSRASPQMGRHPGRPLNVGENSGTNSYYNFAQRRSTLGHPDRSTDHSTDAYGSHSSIRRNKYSTRSIPRAPSFGRRPGNTNSFASSRRSSQMHAAETSSGMLPQLAHPSALSEKYTSPPYETGFGQLVVDDADDELVEMIHVQRVKRIVKYSLYALIAAVLLLGCSLTAYFLLPRSPAVALHSVNSPDLSSKFKLLGSKMQFQIELTYRVHNDNFFNLVVDDISSAVFWPETKFALGGGRMSNINVPARGVVEITMPITIRYDVKYGPPGILLGLVDSCGLHDPGAGEMTLDAEVQSDFHTKMKKGAMQSGRQSVSVKCPARRLGTLQVGDGSSGNLGDIVRTLSI</sequence>
<comment type="caution">
    <text evidence="1">The sequence shown here is derived from an EMBL/GenBank/DDBJ whole genome shotgun (WGS) entry which is preliminary data.</text>
</comment>
<evidence type="ECO:0000313" key="2">
    <source>
        <dbReference type="Proteomes" id="UP001150581"/>
    </source>
</evidence>
<keyword evidence="2" id="KW-1185">Reference proteome</keyword>
<evidence type="ECO:0000313" key="1">
    <source>
        <dbReference type="EMBL" id="KAJ1892758.1"/>
    </source>
</evidence>
<dbReference type="Proteomes" id="UP001150581">
    <property type="component" value="Unassembled WGS sequence"/>
</dbReference>
<protein>
    <submittedName>
        <fullName evidence="1">Uncharacterized protein</fullName>
    </submittedName>
</protein>
<gene>
    <name evidence="1" type="ORF">LPJ66_006153</name>
</gene>
<reference evidence="1" key="1">
    <citation type="submission" date="2022-07" db="EMBL/GenBank/DDBJ databases">
        <title>Phylogenomic reconstructions and comparative analyses of Kickxellomycotina fungi.</title>
        <authorList>
            <person name="Reynolds N.K."/>
            <person name="Stajich J.E."/>
            <person name="Barry K."/>
            <person name="Grigoriev I.V."/>
            <person name="Crous P."/>
            <person name="Smith M.E."/>
        </authorList>
    </citation>
    <scope>NUCLEOTIDE SEQUENCE</scope>
    <source>
        <strain evidence="1">Benny 63K</strain>
    </source>
</reference>
<name>A0ACC1IGJ1_9FUNG</name>